<evidence type="ECO:0000259" key="17">
    <source>
        <dbReference type="Pfam" id="PF00082"/>
    </source>
</evidence>
<dbReference type="EC" id="2.5.1.21" evidence="6"/>
<dbReference type="InterPro" id="IPR033904">
    <property type="entry name" value="Trans_IPPS_HH"/>
</dbReference>
<dbReference type="InterPro" id="IPR010259">
    <property type="entry name" value="S8pro/Inhibitor_I9"/>
</dbReference>
<dbReference type="GO" id="GO:0009609">
    <property type="term" value="P:response to symbiotic bacterium"/>
    <property type="evidence" value="ECO:0007669"/>
    <property type="project" value="UniProtKB-ARBA"/>
</dbReference>
<dbReference type="Gene3D" id="1.10.600.10">
    <property type="entry name" value="Farnesyl Diphosphate Synthase"/>
    <property type="match status" value="1"/>
</dbReference>
<dbReference type="InterPro" id="IPR000209">
    <property type="entry name" value="Peptidase_S8/S53_dom"/>
</dbReference>
<dbReference type="InterPro" id="IPR006449">
    <property type="entry name" value="Squal_synth-like"/>
</dbReference>
<dbReference type="Pfam" id="PF05922">
    <property type="entry name" value="Inhibitor_I9"/>
    <property type="match status" value="1"/>
</dbReference>
<dbReference type="OMA" id="EIGTHIS"/>
<evidence type="ECO:0000313" key="21">
    <source>
        <dbReference type="Proteomes" id="UP000053144"/>
    </source>
</evidence>
<dbReference type="CDD" id="cd00683">
    <property type="entry name" value="Trans_IPPS_HH"/>
    <property type="match status" value="1"/>
</dbReference>
<evidence type="ECO:0000259" key="19">
    <source>
        <dbReference type="Pfam" id="PF17766"/>
    </source>
</evidence>
<evidence type="ECO:0000256" key="3">
    <source>
        <dbReference type="ARBA" id="ARBA00004271"/>
    </source>
</evidence>
<evidence type="ECO:0000256" key="15">
    <source>
        <dbReference type="PIRSR" id="PIRSR615500-1"/>
    </source>
</evidence>
<dbReference type="Gene3D" id="3.40.50.200">
    <property type="entry name" value="Peptidase S8/S53 domain"/>
    <property type="match status" value="1"/>
</dbReference>
<evidence type="ECO:0000256" key="8">
    <source>
        <dbReference type="ARBA" id="ARBA00022525"/>
    </source>
</evidence>
<evidence type="ECO:0000256" key="12">
    <source>
        <dbReference type="ARBA" id="ARBA00022801"/>
    </source>
</evidence>
<dbReference type="Gene3D" id="3.50.30.30">
    <property type="match status" value="1"/>
</dbReference>
<dbReference type="PROSITE" id="PS01045">
    <property type="entry name" value="SQUALEN_PHYTOEN_SYN_2"/>
    <property type="match status" value="1"/>
</dbReference>
<dbReference type="Gene3D" id="3.30.70.80">
    <property type="entry name" value="Peptidase S8 propeptide/proteinase inhibitor I9"/>
    <property type="match status" value="1"/>
</dbReference>
<comment type="similarity">
    <text evidence="4">Belongs to the phytoene/squalene synthase family.</text>
</comment>
<evidence type="ECO:0000256" key="2">
    <source>
        <dbReference type="ARBA" id="ARBA00002076"/>
    </source>
</evidence>
<dbReference type="Pfam" id="PF00082">
    <property type="entry name" value="Peptidase_S8"/>
    <property type="match status" value="1"/>
</dbReference>
<dbReference type="AlphaFoldDB" id="A0A0L9V7B5"/>
<keyword evidence="9 16" id="KW-0645">Protease</keyword>
<reference evidence="21" key="1">
    <citation type="journal article" date="2015" name="Proc. Natl. Acad. Sci. U.S.A.">
        <title>Genome sequencing of adzuki bean (Vigna angularis) provides insight into high starch and low fat accumulation and domestication.</title>
        <authorList>
            <person name="Yang K."/>
            <person name="Tian Z."/>
            <person name="Chen C."/>
            <person name="Luo L."/>
            <person name="Zhao B."/>
            <person name="Wang Z."/>
            <person name="Yu L."/>
            <person name="Li Y."/>
            <person name="Sun Y."/>
            <person name="Li W."/>
            <person name="Chen Y."/>
            <person name="Li Y."/>
            <person name="Zhang Y."/>
            <person name="Ai D."/>
            <person name="Zhao J."/>
            <person name="Shang C."/>
            <person name="Ma Y."/>
            <person name="Wu B."/>
            <person name="Wang M."/>
            <person name="Gao L."/>
            <person name="Sun D."/>
            <person name="Zhang P."/>
            <person name="Guo F."/>
            <person name="Wang W."/>
            <person name="Li Y."/>
            <person name="Wang J."/>
            <person name="Varshney R.K."/>
            <person name="Wang J."/>
            <person name="Ling H.Q."/>
            <person name="Wan P."/>
        </authorList>
    </citation>
    <scope>NUCLEOTIDE SEQUENCE</scope>
    <source>
        <strain evidence="21">cv. Jingnong 6</strain>
    </source>
</reference>
<keyword evidence="13 16" id="KW-0720">Serine protease</keyword>
<accession>A0A0L9V7B5</accession>
<dbReference type="InterPro" id="IPR008949">
    <property type="entry name" value="Isoprenoid_synthase_dom_sf"/>
</dbReference>
<dbReference type="PROSITE" id="PS01044">
    <property type="entry name" value="SQUALEN_PHYTOEN_SYN_1"/>
    <property type="match status" value="1"/>
</dbReference>
<dbReference type="CDD" id="cd04852">
    <property type="entry name" value="Peptidases_S8_3"/>
    <property type="match status" value="1"/>
</dbReference>
<dbReference type="EMBL" id="CM003378">
    <property type="protein sequence ID" value="KOM50940.1"/>
    <property type="molecule type" value="Genomic_DNA"/>
</dbReference>
<dbReference type="GO" id="GO:0006508">
    <property type="term" value="P:proteolysis"/>
    <property type="evidence" value="ECO:0007669"/>
    <property type="project" value="UniProtKB-KW"/>
</dbReference>
<gene>
    <name evidence="20" type="ORF">LR48_Vigan08g176700</name>
</gene>
<evidence type="ECO:0000256" key="9">
    <source>
        <dbReference type="ARBA" id="ARBA00022670"/>
    </source>
</evidence>
<keyword evidence="8" id="KW-0964">Secreted</keyword>
<dbReference type="SFLD" id="SFLDG01018">
    <property type="entry name" value="Squalene/Phytoene_Synthase_Lik"/>
    <property type="match status" value="1"/>
</dbReference>
<evidence type="ECO:0000256" key="4">
    <source>
        <dbReference type="ARBA" id="ARBA00006251"/>
    </source>
</evidence>
<evidence type="ECO:0000256" key="10">
    <source>
        <dbReference type="ARBA" id="ARBA00022679"/>
    </source>
</evidence>
<dbReference type="InterPro" id="IPR023828">
    <property type="entry name" value="Peptidase_S8_Ser-AS"/>
</dbReference>
<comment type="cofactor">
    <cofactor evidence="1">
        <name>Mg(2+)</name>
        <dbReference type="ChEBI" id="CHEBI:18420"/>
    </cofactor>
</comment>
<dbReference type="InterPro" id="IPR034197">
    <property type="entry name" value="Peptidases_S8_3"/>
</dbReference>
<feature type="domain" description="Inhibitor I9" evidence="18">
    <location>
        <begin position="392"/>
        <end position="473"/>
    </location>
</feature>
<comment type="similarity">
    <text evidence="5 16">Belongs to the peptidase S8 family.</text>
</comment>
<dbReference type="SFLD" id="SFLDS00005">
    <property type="entry name" value="Isoprenoid_Synthase_Type_I"/>
    <property type="match status" value="1"/>
</dbReference>
<evidence type="ECO:0000256" key="13">
    <source>
        <dbReference type="ARBA" id="ARBA00022825"/>
    </source>
</evidence>
<dbReference type="NCBIfam" id="TIGR01559">
    <property type="entry name" value="squal_synth"/>
    <property type="match status" value="1"/>
</dbReference>
<dbReference type="Proteomes" id="UP000053144">
    <property type="component" value="Chromosome 8"/>
</dbReference>
<dbReference type="Pfam" id="PF00494">
    <property type="entry name" value="SQS_PSY"/>
    <property type="match status" value="1"/>
</dbReference>
<keyword evidence="12 16" id="KW-0378">Hydrolase</keyword>
<dbReference type="FunFam" id="1.10.600.10:FF:000012">
    <property type="entry name" value="Squalene synthase 1"/>
    <property type="match status" value="1"/>
</dbReference>
<evidence type="ECO:0000256" key="5">
    <source>
        <dbReference type="ARBA" id="ARBA00011073"/>
    </source>
</evidence>
<proteinExistence type="inferred from homology"/>
<dbReference type="GO" id="GO:0048046">
    <property type="term" value="C:apoplast"/>
    <property type="evidence" value="ECO:0007669"/>
    <property type="project" value="UniProtKB-SubCell"/>
</dbReference>
<comment type="subcellular location">
    <subcellularLocation>
        <location evidence="3">Secreted</location>
        <location evidence="3">Extracellular space</location>
        <location evidence="3">Apoplast</location>
    </subcellularLocation>
</comment>
<dbReference type="InterPro" id="IPR045051">
    <property type="entry name" value="SBT"/>
</dbReference>
<dbReference type="SUPFAM" id="SSF48576">
    <property type="entry name" value="Terpenoid synthases"/>
    <property type="match status" value="1"/>
</dbReference>
<feature type="active site" description="Charge relay system" evidence="15 16">
    <location>
        <position position="507"/>
    </location>
</feature>
<dbReference type="PANTHER" id="PTHR10795">
    <property type="entry name" value="PROPROTEIN CONVERTASE SUBTILISIN/KEXIN"/>
    <property type="match status" value="1"/>
</dbReference>
<dbReference type="InterPro" id="IPR019845">
    <property type="entry name" value="Squalene/phytoene_synthase_CS"/>
</dbReference>
<evidence type="ECO:0000256" key="1">
    <source>
        <dbReference type="ARBA" id="ARBA00001946"/>
    </source>
</evidence>
<dbReference type="PRINTS" id="PR00723">
    <property type="entry name" value="SUBTILISIN"/>
</dbReference>
<keyword evidence="7" id="KW-0052">Apoplast</keyword>
<name>A0A0L9V7B5_PHAAN</name>
<evidence type="ECO:0000256" key="6">
    <source>
        <dbReference type="ARBA" id="ARBA00012373"/>
    </source>
</evidence>
<evidence type="ECO:0000259" key="18">
    <source>
        <dbReference type="Pfam" id="PF05922"/>
    </source>
</evidence>
<feature type="domain" description="Peptidase S8/S53" evidence="17">
    <location>
        <begin position="498"/>
        <end position="958"/>
    </location>
</feature>
<dbReference type="FunFam" id="3.40.50.200:FF:000006">
    <property type="entry name" value="Subtilisin-like protease SBT1.5"/>
    <property type="match status" value="1"/>
</dbReference>
<evidence type="ECO:0000256" key="11">
    <source>
        <dbReference type="ARBA" id="ARBA00022729"/>
    </source>
</evidence>
<evidence type="ECO:0000256" key="16">
    <source>
        <dbReference type="PROSITE-ProRule" id="PRU01240"/>
    </source>
</evidence>
<comment type="function">
    <text evidence="2">Required for arbuscular mycorrhiza (AM) development during AM symbiosis with AM fungi (e.g. Glomeromycota intraradices).</text>
</comment>
<feature type="active site" description="Charge relay system" evidence="15 16">
    <location>
        <position position="582"/>
    </location>
</feature>
<evidence type="ECO:0000313" key="20">
    <source>
        <dbReference type="EMBL" id="KOM50940.1"/>
    </source>
</evidence>
<dbReference type="InterPro" id="IPR037045">
    <property type="entry name" value="S8pro/Inhibitor_I9_sf"/>
</dbReference>
<dbReference type="SUPFAM" id="SSF52743">
    <property type="entry name" value="Subtilisin-like"/>
    <property type="match status" value="1"/>
</dbReference>
<dbReference type="Gene3D" id="2.60.40.2310">
    <property type="match status" value="1"/>
</dbReference>
<organism evidence="20 21">
    <name type="scientific">Phaseolus angularis</name>
    <name type="common">Azuki bean</name>
    <name type="synonym">Vigna angularis</name>
    <dbReference type="NCBI Taxonomy" id="3914"/>
    <lineage>
        <taxon>Eukaryota</taxon>
        <taxon>Viridiplantae</taxon>
        <taxon>Streptophyta</taxon>
        <taxon>Embryophyta</taxon>
        <taxon>Tracheophyta</taxon>
        <taxon>Spermatophyta</taxon>
        <taxon>Magnoliopsida</taxon>
        <taxon>eudicotyledons</taxon>
        <taxon>Gunneridae</taxon>
        <taxon>Pentapetalae</taxon>
        <taxon>rosids</taxon>
        <taxon>fabids</taxon>
        <taxon>Fabales</taxon>
        <taxon>Fabaceae</taxon>
        <taxon>Papilionoideae</taxon>
        <taxon>50 kb inversion clade</taxon>
        <taxon>NPAAA clade</taxon>
        <taxon>indigoferoid/millettioid clade</taxon>
        <taxon>Phaseoleae</taxon>
        <taxon>Vigna</taxon>
    </lineage>
</organism>
<dbReference type="FunFam" id="3.30.70.80:FF:000002">
    <property type="entry name" value="Subtilisin-like protease SBT5.3"/>
    <property type="match status" value="1"/>
</dbReference>
<dbReference type="FunFam" id="3.50.30.30:FF:000005">
    <property type="entry name" value="subtilisin-like protease SBT1.5"/>
    <property type="match status" value="1"/>
</dbReference>
<feature type="domain" description="Subtilisin-like protease fibronectin type-III" evidence="19">
    <location>
        <begin position="1037"/>
        <end position="1132"/>
    </location>
</feature>
<dbReference type="CDD" id="cd02120">
    <property type="entry name" value="PA_subtilisin_like"/>
    <property type="match status" value="1"/>
</dbReference>
<dbReference type="InterPro" id="IPR041469">
    <property type="entry name" value="Subtilisin-like_FN3"/>
</dbReference>
<dbReference type="InterPro" id="IPR015500">
    <property type="entry name" value="Peptidase_S8_subtilisin-rel"/>
</dbReference>
<dbReference type="Gramene" id="KOM50940">
    <property type="protein sequence ID" value="KOM50940"/>
    <property type="gene ID" value="LR48_Vigan08g176700"/>
</dbReference>
<dbReference type="GO" id="GO:0004252">
    <property type="term" value="F:serine-type endopeptidase activity"/>
    <property type="evidence" value="ECO:0007669"/>
    <property type="project" value="UniProtKB-UniRule"/>
</dbReference>
<dbReference type="GO" id="GO:0009610">
    <property type="term" value="P:response to symbiotic fungus"/>
    <property type="evidence" value="ECO:0007669"/>
    <property type="project" value="UniProtKB-ARBA"/>
</dbReference>
<keyword evidence="10" id="KW-0808">Transferase</keyword>
<dbReference type="InterPro" id="IPR002060">
    <property type="entry name" value="Squ/phyt_synthse"/>
</dbReference>
<keyword evidence="14" id="KW-0325">Glycoprotein</keyword>
<dbReference type="GO" id="GO:0008610">
    <property type="term" value="P:lipid biosynthetic process"/>
    <property type="evidence" value="ECO:0007669"/>
    <property type="project" value="InterPro"/>
</dbReference>
<sequence>MGSLGSILKHPDDFYPLLKLKMAARNAEKQIPPEPHWAFCYTMLHKVSRSFALVIQQLDTDLRNAVCIFYLVLRALDTVEDDTSIATDVKVPILIAFHRHIYDRDWHFSCGTKEYKVLMDQIRHVSTAFLELGKNYQEAIEVITKRMGAGMAKFICKEVETIEDYDEYCHYVAGLVGLGLSKLFHASGSEDLASDSLSNSMGLFLQKINIIRDYLEDINEIPKSRMFWPRQIWSKYVNKLEDLKYEENSVKAVQCLNDMITNALIHAEDCLIYMAALKDLAIFRFCAIPQIMAIGTLALCYNNIEVFRGVVKMRRGLTAKVIDRTKTMADVYGAFFDFACVLESKVDKNDPNATKTLSRLVAIQKTCRESGFLSKRKSYIVKDESGYGSTMVHIVYMGDNRIKQSEQHLVEDSHLDMLSSILGSKDAARKSILYSYSHGFSGFAAVLSQPQARLIADFPGVVRVIPNKILSLHTTRSWDFLNVKQEIITGALSRGQSGRGTIIGIMDTGIWPESESFRDEHMDNPPFHWRGICQGGESFDHSSCNRKIIGARWYIKGYEAEIGKLNTSDGVEYLSPRDAAGHGTHTSSTAAGVAVENASFMGLAKGLARGGAPSAWLAVYKICWSTGGCSSADILAAFDDAIFDGVDILSASLGSDPPLPTYVEDALAIGSFHAVAKGISVVCSGGNSGPYSQTVINTAPWIITVAASTIDREFPSRIILGNNQTLKGQSLYTGKDLSKFYPIVLGEDIASSDADEESARGCNSGSLNATLAKGKAILCFQSRSQRSATVAIRTVTEAGGSGLIFAQFPTKDVDTSWSTPFVQVDFITGTTILSYIEATRNPIVKFGKTKTVVGQQISPEVAFFSSRGPSSLSPSVLKPDIAAPGVNILAAWSPASSAGRLLYDAKSKKLQPLTFNFESGTSMACPHISGIVALIKTVHPTWSPAAIKSALVTTASLKNEYDQYIWAEGAPHKQADPFDYGGGHVDPNKVTDPGLVYDMKTSDYIHFLCSMDYNDTAVSSLTGSPTKCHKSHKYLLNMNLPSIVIPELKQPLTVSRTVTNVGPVKSIYTARVEPPIGVSVTVVPATLTFGPKRKKMKFKVTFSSKLRIQSRFSFGYLFWEDGLHDVRMPLAVRSVVQEF</sequence>
<dbReference type="GO" id="GO:0051996">
    <property type="term" value="F:squalene synthase [NAD(P)H] activity"/>
    <property type="evidence" value="ECO:0007669"/>
    <property type="project" value="UniProtKB-EC"/>
</dbReference>
<protein>
    <recommendedName>
        <fullName evidence="6">squalene synthase</fullName>
        <ecNumber evidence="6">2.5.1.21</ecNumber>
    </recommendedName>
</protein>
<feature type="active site" description="Charge relay system" evidence="15 16">
    <location>
        <position position="922"/>
    </location>
</feature>
<dbReference type="Pfam" id="PF17766">
    <property type="entry name" value="fn3_6"/>
    <property type="match status" value="1"/>
</dbReference>
<dbReference type="PROSITE" id="PS51892">
    <property type="entry name" value="SUBTILASE"/>
    <property type="match status" value="1"/>
</dbReference>
<dbReference type="FunFam" id="2.60.40.2310:FF:000001">
    <property type="entry name" value="Subtilisin-like protease SBT1.5"/>
    <property type="match status" value="1"/>
</dbReference>
<dbReference type="InterPro" id="IPR036852">
    <property type="entry name" value="Peptidase_S8/S53_dom_sf"/>
</dbReference>
<evidence type="ECO:0000256" key="14">
    <source>
        <dbReference type="ARBA" id="ARBA00023180"/>
    </source>
</evidence>
<dbReference type="PROSITE" id="PS00138">
    <property type="entry name" value="SUBTILASE_SER"/>
    <property type="match status" value="1"/>
</dbReference>
<keyword evidence="11" id="KW-0732">Signal</keyword>
<evidence type="ECO:0000256" key="7">
    <source>
        <dbReference type="ARBA" id="ARBA00022523"/>
    </source>
</evidence>